<dbReference type="PANTHER" id="PTHR30346">
    <property type="entry name" value="TRANSCRIPTIONAL DUAL REGULATOR HCAR-RELATED"/>
    <property type="match status" value="1"/>
</dbReference>
<dbReference type="CDD" id="cd05466">
    <property type="entry name" value="PBP2_LTTR_substrate"/>
    <property type="match status" value="1"/>
</dbReference>
<accession>A0A850EHU3</accession>
<dbReference type="SUPFAM" id="SSF53850">
    <property type="entry name" value="Periplasmic binding protein-like II"/>
    <property type="match status" value="1"/>
</dbReference>
<evidence type="ECO:0000256" key="2">
    <source>
        <dbReference type="ARBA" id="ARBA00023015"/>
    </source>
</evidence>
<evidence type="ECO:0000313" key="6">
    <source>
        <dbReference type="EMBL" id="NUU60675.1"/>
    </source>
</evidence>
<organism evidence="6 7">
    <name type="scientific">Paenibacillus agri</name>
    <dbReference type="NCBI Taxonomy" id="2744309"/>
    <lineage>
        <taxon>Bacteria</taxon>
        <taxon>Bacillati</taxon>
        <taxon>Bacillota</taxon>
        <taxon>Bacilli</taxon>
        <taxon>Bacillales</taxon>
        <taxon>Paenibacillaceae</taxon>
        <taxon>Paenibacillus</taxon>
    </lineage>
</organism>
<dbReference type="GO" id="GO:0003700">
    <property type="term" value="F:DNA-binding transcription factor activity"/>
    <property type="evidence" value="ECO:0007669"/>
    <property type="project" value="InterPro"/>
</dbReference>
<dbReference type="InterPro" id="IPR000847">
    <property type="entry name" value="LysR_HTH_N"/>
</dbReference>
<proteinExistence type="inferred from homology"/>
<dbReference type="Gene3D" id="1.10.10.10">
    <property type="entry name" value="Winged helix-like DNA-binding domain superfamily/Winged helix DNA-binding domain"/>
    <property type="match status" value="1"/>
</dbReference>
<protein>
    <submittedName>
        <fullName evidence="6">LysR family transcriptional regulator</fullName>
    </submittedName>
</protein>
<dbReference type="SUPFAM" id="SSF46785">
    <property type="entry name" value="Winged helix' DNA-binding domain"/>
    <property type="match status" value="1"/>
</dbReference>
<dbReference type="GO" id="GO:0003677">
    <property type="term" value="F:DNA binding"/>
    <property type="evidence" value="ECO:0007669"/>
    <property type="project" value="UniProtKB-KW"/>
</dbReference>
<dbReference type="Pfam" id="PF03466">
    <property type="entry name" value="LysR_substrate"/>
    <property type="match status" value="1"/>
</dbReference>
<evidence type="ECO:0000259" key="5">
    <source>
        <dbReference type="PROSITE" id="PS50931"/>
    </source>
</evidence>
<dbReference type="InterPro" id="IPR005119">
    <property type="entry name" value="LysR_subst-bd"/>
</dbReference>
<evidence type="ECO:0000313" key="7">
    <source>
        <dbReference type="Proteomes" id="UP000564806"/>
    </source>
</evidence>
<keyword evidence="4" id="KW-0804">Transcription</keyword>
<evidence type="ECO:0000256" key="1">
    <source>
        <dbReference type="ARBA" id="ARBA00009437"/>
    </source>
</evidence>
<feature type="domain" description="HTH lysR-type" evidence="5">
    <location>
        <begin position="1"/>
        <end position="57"/>
    </location>
</feature>
<dbReference type="Gene3D" id="3.40.190.290">
    <property type="match status" value="1"/>
</dbReference>
<dbReference type="Pfam" id="PF00126">
    <property type="entry name" value="HTH_1"/>
    <property type="match status" value="1"/>
</dbReference>
<name>A0A850EHU3_9BACL</name>
<dbReference type="Proteomes" id="UP000564806">
    <property type="component" value="Unassembled WGS sequence"/>
</dbReference>
<sequence>MDLRELTAFHTIIQEGTFAKAAAKLNYAQSTITNQIQRLEKELGIQLFKRGWEAELTEAGVMFASEVDKLIQHWNYAAEQARALQQDEIGTLTIGGLESLASHVLPGVLRQFRERKPRIACNIIIGNTDFLSQALLHKELDFAFCGEPADLSSFHFEPLYEEKMSFIVPANHPLAKKADLSFADLLDYPLIAGGHTCLYFLRFSRELSRFDKAPFLNTVGQISAIPGFVRELDVVGVVLESTRLPEGVVKIGIEMNDSAIPVGLLQLRKEEYLPASRSLMMDLIREKVRR</sequence>
<dbReference type="InterPro" id="IPR036390">
    <property type="entry name" value="WH_DNA-bd_sf"/>
</dbReference>
<keyword evidence="7" id="KW-1185">Reference proteome</keyword>
<comment type="caution">
    <text evidence="6">The sequence shown here is derived from an EMBL/GenBank/DDBJ whole genome shotgun (WGS) entry which is preliminary data.</text>
</comment>
<comment type="similarity">
    <text evidence="1">Belongs to the LysR transcriptional regulatory family.</text>
</comment>
<dbReference type="PANTHER" id="PTHR30346:SF28">
    <property type="entry name" value="HTH-TYPE TRANSCRIPTIONAL REGULATOR CYNR"/>
    <property type="match status" value="1"/>
</dbReference>
<dbReference type="RefSeq" id="WP_175371251.1">
    <property type="nucleotide sequence ID" value="NZ_JABWCS010000203.1"/>
</dbReference>
<evidence type="ECO:0000256" key="4">
    <source>
        <dbReference type="ARBA" id="ARBA00023163"/>
    </source>
</evidence>
<gene>
    <name evidence="6" type="ORF">HPT30_10000</name>
</gene>
<keyword evidence="2" id="KW-0805">Transcription regulation</keyword>
<dbReference type="GO" id="GO:0032993">
    <property type="term" value="C:protein-DNA complex"/>
    <property type="evidence" value="ECO:0007669"/>
    <property type="project" value="TreeGrafter"/>
</dbReference>
<keyword evidence="3" id="KW-0238">DNA-binding</keyword>
<dbReference type="InterPro" id="IPR036388">
    <property type="entry name" value="WH-like_DNA-bd_sf"/>
</dbReference>
<dbReference type="PROSITE" id="PS50931">
    <property type="entry name" value="HTH_LYSR"/>
    <property type="match status" value="1"/>
</dbReference>
<reference evidence="6" key="1">
    <citation type="submission" date="2020-06" db="EMBL/GenBank/DDBJ databases">
        <title>Paenibacillus sp. nov., isolated from soil.</title>
        <authorList>
            <person name="Seo Y.L."/>
        </authorList>
    </citation>
    <scope>NUCLEOTIDE SEQUENCE [LARGE SCALE GENOMIC DNA]</scope>
    <source>
        <strain evidence="6">JW14</strain>
    </source>
</reference>
<dbReference type="AlphaFoldDB" id="A0A850EHU3"/>
<evidence type="ECO:0000256" key="3">
    <source>
        <dbReference type="ARBA" id="ARBA00023125"/>
    </source>
</evidence>
<dbReference type="EMBL" id="JABWCS010000203">
    <property type="protein sequence ID" value="NUU60675.1"/>
    <property type="molecule type" value="Genomic_DNA"/>
</dbReference>
<dbReference type="PRINTS" id="PR00039">
    <property type="entry name" value="HTHLYSR"/>
</dbReference>